<dbReference type="Pfam" id="PF13499">
    <property type="entry name" value="EF-hand_7"/>
    <property type="match status" value="1"/>
</dbReference>
<dbReference type="EMBL" id="OB665714">
    <property type="protein sequence ID" value="CAD7233139.1"/>
    <property type="molecule type" value="Genomic_DNA"/>
</dbReference>
<feature type="region of interest" description="Disordered" evidence="1">
    <location>
        <begin position="675"/>
        <end position="740"/>
    </location>
</feature>
<evidence type="ECO:0000256" key="1">
    <source>
        <dbReference type="SAM" id="MobiDB-lite"/>
    </source>
</evidence>
<dbReference type="GO" id="GO:0005509">
    <property type="term" value="F:calcium ion binding"/>
    <property type="evidence" value="ECO:0007669"/>
    <property type="project" value="InterPro"/>
</dbReference>
<dbReference type="Pfam" id="PF08454">
    <property type="entry name" value="RIH_assoc"/>
    <property type="match status" value="1"/>
</dbReference>
<dbReference type="OrthoDB" id="6368210at2759"/>
<dbReference type="GO" id="GO:0042383">
    <property type="term" value="C:sarcolemma"/>
    <property type="evidence" value="ECO:0007669"/>
    <property type="project" value="TreeGrafter"/>
</dbReference>
<reference evidence="2" key="1">
    <citation type="submission" date="2020-11" db="EMBL/GenBank/DDBJ databases">
        <authorList>
            <person name="Tran Van P."/>
        </authorList>
    </citation>
    <scope>NUCLEOTIDE SEQUENCE</scope>
</reference>
<dbReference type="GO" id="GO:0005219">
    <property type="term" value="F:ryanodine-sensitive calcium-release channel activity"/>
    <property type="evidence" value="ECO:0007669"/>
    <property type="project" value="TreeGrafter"/>
</dbReference>
<dbReference type="FunFam" id="1.10.238.10:FF:000132">
    <property type="entry name" value="Ryanodine receptor 44F"/>
    <property type="match status" value="1"/>
</dbReference>
<sequence length="740" mass="84123">DSSVSTVISKYLEDESIDFELDLLSAVATYMKLDRDNDQITIEAFHRVVNFFIRSYRDIWLEDENHGQEIVVEDLTMRFEDAERKKCEAEEEEGSPDPLQQLIRVFCRGATTEQSAGTFQEDDLYMNFASIMSRSCGEEEEEGEEEGEEGEANIAVRRRGGGEGRRSGPSGEEEGEEGEANIAEQEQEKQKLLFNQSRLSVRGAAEMVLLYISACKGEQSDMVMETLNLGISILRGGNVDVQTLMLNHLKEKKDVGFFTSIAGLMNSCSVLDLDAFERNTKAEGLGVGSEGAAGQKNMHDAEFTCALFRFVQLTSEGHNLDWQNYLRTQAGNTTTVNLVICTVDYLLRLQESIMDFYWHYSSKQLIDPAGKTNFFKACGVASQVFNTLTEVIQGPCTQNQQALAHSRLWDAVGGFMFLFAHMQDKLSKHSSQVDLLKELLNLQKDMVIMMLSMLEGNVVNGTIGKQMVDTLVESAANVEMILKFFDMFLKLKDITESPSFQEMDRNQDGTITPKDFKEKMEQQKVYTPEEIEYLLACCDTNVEGKIDYVEFTERFHNPAKDIGFNLAVLLTNLSEHMPNDPRLARFLETAGSVLNYFEPFLGRIEIMGGNHRIERVYFEINEDHIEQWEKPQIKESKRAFFYSIVTEGGDKEKLEAFVSFCEDAIFEMQHAASIMETESEEKQPTKKTSYQYQGQEEEERRSKYGGKEEEEYVRRKGGGVNAEGSKRRRNKCGGKQEEEE</sequence>
<dbReference type="PROSITE" id="PS50222">
    <property type="entry name" value="EF_HAND_2"/>
    <property type="match status" value="1"/>
</dbReference>
<dbReference type="InterPro" id="IPR013662">
    <property type="entry name" value="RIH_assoc-dom"/>
</dbReference>
<organism evidence="2">
    <name type="scientific">Cyprideis torosa</name>
    <dbReference type="NCBI Taxonomy" id="163714"/>
    <lineage>
        <taxon>Eukaryota</taxon>
        <taxon>Metazoa</taxon>
        <taxon>Ecdysozoa</taxon>
        <taxon>Arthropoda</taxon>
        <taxon>Crustacea</taxon>
        <taxon>Oligostraca</taxon>
        <taxon>Ostracoda</taxon>
        <taxon>Podocopa</taxon>
        <taxon>Podocopida</taxon>
        <taxon>Cytherocopina</taxon>
        <taxon>Cytheroidea</taxon>
        <taxon>Cytherideidae</taxon>
        <taxon>Cyprideis</taxon>
    </lineage>
</organism>
<dbReference type="InterPro" id="IPR002048">
    <property type="entry name" value="EF_hand_dom"/>
</dbReference>
<dbReference type="GO" id="GO:0034704">
    <property type="term" value="C:calcium channel complex"/>
    <property type="evidence" value="ECO:0007669"/>
    <property type="project" value="TreeGrafter"/>
</dbReference>
<dbReference type="InterPro" id="IPR015925">
    <property type="entry name" value="Ryanodine_IP3_receptor"/>
</dbReference>
<dbReference type="GO" id="GO:0006941">
    <property type="term" value="P:striated muscle contraction"/>
    <property type="evidence" value="ECO:0007669"/>
    <property type="project" value="TreeGrafter"/>
</dbReference>
<gene>
    <name evidence="2" type="ORF">CTOB1V02_LOCUS10962</name>
</gene>
<evidence type="ECO:0000313" key="2">
    <source>
        <dbReference type="EMBL" id="CAD7233139.1"/>
    </source>
</evidence>
<dbReference type="GO" id="GO:0014808">
    <property type="term" value="P:release of sequestered calcium ion into cytosol by sarcoplasmic reticulum"/>
    <property type="evidence" value="ECO:0007669"/>
    <property type="project" value="TreeGrafter"/>
</dbReference>
<protein>
    <submittedName>
        <fullName evidence="2">Uncharacterized protein</fullName>
    </submittedName>
</protein>
<dbReference type="PANTHER" id="PTHR46399:SF8">
    <property type="entry name" value="B30.2_SPRY DOMAIN-CONTAINING PROTEIN"/>
    <property type="match status" value="1"/>
</dbReference>
<feature type="compositionally biased region" description="Basic and acidic residues" evidence="1">
    <location>
        <begin position="698"/>
        <end position="707"/>
    </location>
</feature>
<dbReference type="PANTHER" id="PTHR46399">
    <property type="entry name" value="B30.2/SPRY DOMAIN-CONTAINING PROTEIN"/>
    <property type="match status" value="1"/>
</dbReference>
<feature type="compositionally biased region" description="Acidic residues" evidence="1">
    <location>
        <begin position="138"/>
        <end position="151"/>
    </location>
</feature>
<proteinExistence type="predicted"/>
<accession>A0A7R8WQC0</accession>
<feature type="non-terminal residue" evidence="2">
    <location>
        <position position="1"/>
    </location>
</feature>
<dbReference type="GO" id="GO:0030018">
    <property type="term" value="C:Z disc"/>
    <property type="evidence" value="ECO:0007669"/>
    <property type="project" value="TreeGrafter"/>
</dbReference>
<dbReference type="InterPro" id="IPR018247">
    <property type="entry name" value="EF_Hand_1_Ca_BS"/>
</dbReference>
<feature type="region of interest" description="Disordered" evidence="1">
    <location>
        <begin position="135"/>
        <end position="186"/>
    </location>
</feature>
<dbReference type="PROSITE" id="PS00018">
    <property type="entry name" value="EF_HAND_1"/>
    <property type="match status" value="1"/>
</dbReference>
<dbReference type="GO" id="GO:0005790">
    <property type="term" value="C:smooth endoplasmic reticulum"/>
    <property type="evidence" value="ECO:0007669"/>
    <property type="project" value="TreeGrafter"/>
</dbReference>
<dbReference type="SUPFAM" id="SSF47473">
    <property type="entry name" value="EF-hand"/>
    <property type="match status" value="1"/>
</dbReference>
<dbReference type="InterPro" id="IPR011992">
    <property type="entry name" value="EF-hand-dom_pair"/>
</dbReference>
<dbReference type="Gene3D" id="1.10.238.10">
    <property type="entry name" value="EF-hand"/>
    <property type="match status" value="1"/>
</dbReference>
<dbReference type="AlphaFoldDB" id="A0A7R8WQC0"/>
<name>A0A7R8WQC0_9CRUS</name>
<dbReference type="GO" id="GO:0033017">
    <property type="term" value="C:sarcoplasmic reticulum membrane"/>
    <property type="evidence" value="ECO:0007669"/>
    <property type="project" value="TreeGrafter"/>
</dbReference>